<keyword evidence="8" id="KW-0812">Transmembrane</keyword>
<dbReference type="STRING" id="1182542.W9XR69"/>
<evidence type="ECO:0000256" key="6">
    <source>
        <dbReference type="ARBA" id="ARBA00023033"/>
    </source>
</evidence>
<keyword evidence="8" id="KW-0472">Membrane</keyword>
<dbReference type="GO" id="GO:0005506">
    <property type="term" value="F:iron ion binding"/>
    <property type="evidence" value="ECO:0007669"/>
    <property type="project" value="InterPro"/>
</dbReference>
<reference evidence="9 10" key="1">
    <citation type="submission" date="2013-03" db="EMBL/GenBank/DDBJ databases">
        <title>The Genome Sequence of Capronia epimyces CBS 606.96.</title>
        <authorList>
            <consortium name="The Broad Institute Genomics Platform"/>
            <person name="Cuomo C."/>
            <person name="de Hoog S."/>
            <person name="Gorbushina A."/>
            <person name="Walker B."/>
            <person name="Young S.K."/>
            <person name="Zeng Q."/>
            <person name="Gargeya S."/>
            <person name="Fitzgerald M."/>
            <person name="Haas B."/>
            <person name="Abouelleil A."/>
            <person name="Allen A.W."/>
            <person name="Alvarado L."/>
            <person name="Arachchi H.M."/>
            <person name="Berlin A.M."/>
            <person name="Chapman S.B."/>
            <person name="Gainer-Dewar J."/>
            <person name="Goldberg J."/>
            <person name="Griggs A."/>
            <person name="Gujja S."/>
            <person name="Hansen M."/>
            <person name="Howarth C."/>
            <person name="Imamovic A."/>
            <person name="Ireland A."/>
            <person name="Larimer J."/>
            <person name="McCowan C."/>
            <person name="Murphy C."/>
            <person name="Pearson M."/>
            <person name="Poon T.W."/>
            <person name="Priest M."/>
            <person name="Roberts A."/>
            <person name="Saif S."/>
            <person name="Shea T."/>
            <person name="Sisk P."/>
            <person name="Sykes S."/>
            <person name="Wortman J."/>
            <person name="Nusbaum C."/>
            <person name="Birren B."/>
        </authorList>
    </citation>
    <scope>NUCLEOTIDE SEQUENCE [LARGE SCALE GENOMIC DNA]</scope>
    <source>
        <strain evidence="9 10">CBS 606.96</strain>
    </source>
</reference>
<dbReference type="OrthoDB" id="1055148at2759"/>
<dbReference type="Pfam" id="PF00067">
    <property type="entry name" value="p450"/>
    <property type="match status" value="1"/>
</dbReference>
<dbReference type="InterPro" id="IPR002401">
    <property type="entry name" value="Cyt_P450_E_grp-I"/>
</dbReference>
<dbReference type="InterPro" id="IPR001128">
    <property type="entry name" value="Cyt_P450"/>
</dbReference>
<dbReference type="InterPro" id="IPR050364">
    <property type="entry name" value="Cytochrome_P450_fung"/>
</dbReference>
<keyword evidence="7" id="KW-0349">Heme</keyword>
<organism evidence="9 10">
    <name type="scientific">Capronia epimyces CBS 606.96</name>
    <dbReference type="NCBI Taxonomy" id="1182542"/>
    <lineage>
        <taxon>Eukaryota</taxon>
        <taxon>Fungi</taxon>
        <taxon>Dikarya</taxon>
        <taxon>Ascomycota</taxon>
        <taxon>Pezizomycotina</taxon>
        <taxon>Eurotiomycetes</taxon>
        <taxon>Chaetothyriomycetidae</taxon>
        <taxon>Chaetothyriales</taxon>
        <taxon>Herpotrichiellaceae</taxon>
        <taxon>Capronia</taxon>
    </lineage>
</organism>
<evidence type="ECO:0000256" key="8">
    <source>
        <dbReference type="SAM" id="Phobius"/>
    </source>
</evidence>
<gene>
    <name evidence="9" type="ORF">A1O3_06859</name>
</gene>
<keyword evidence="4" id="KW-0560">Oxidoreductase</keyword>
<evidence type="ECO:0008006" key="11">
    <source>
        <dbReference type="Google" id="ProtNLM"/>
    </source>
</evidence>
<evidence type="ECO:0000256" key="4">
    <source>
        <dbReference type="ARBA" id="ARBA00023002"/>
    </source>
</evidence>
<keyword evidence="8" id="KW-1133">Transmembrane helix</keyword>
<keyword evidence="5 7" id="KW-0408">Iron</keyword>
<dbReference type="PANTHER" id="PTHR46300:SF2">
    <property type="entry name" value="CYTOCHROME P450 MONOOXYGENASE ALNH-RELATED"/>
    <property type="match status" value="1"/>
</dbReference>
<evidence type="ECO:0000256" key="7">
    <source>
        <dbReference type="PIRSR" id="PIRSR602401-1"/>
    </source>
</evidence>
<evidence type="ECO:0000313" key="9">
    <source>
        <dbReference type="EMBL" id="EXJ83042.1"/>
    </source>
</evidence>
<evidence type="ECO:0000256" key="5">
    <source>
        <dbReference type="ARBA" id="ARBA00023004"/>
    </source>
</evidence>
<keyword evidence="10" id="KW-1185">Reference proteome</keyword>
<dbReference type="Gene3D" id="1.10.630.10">
    <property type="entry name" value="Cytochrome P450"/>
    <property type="match status" value="1"/>
</dbReference>
<dbReference type="GeneID" id="19170965"/>
<dbReference type="CDD" id="cd11065">
    <property type="entry name" value="CYP64-like"/>
    <property type="match status" value="1"/>
</dbReference>
<feature type="binding site" description="axial binding residue" evidence="7">
    <location>
        <position position="449"/>
    </location>
    <ligand>
        <name>heme</name>
        <dbReference type="ChEBI" id="CHEBI:30413"/>
    </ligand>
    <ligandPart>
        <name>Fe</name>
        <dbReference type="ChEBI" id="CHEBI:18248"/>
    </ligandPart>
</feature>
<accession>W9XR69</accession>
<dbReference type="Proteomes" id="UP000019478">
    <property type="component" value="Unassembled WGS sequence"/>
</dbReference>
<dbReference type="PRINTS" id="PR00463">
    <property type="entry name" value="EP450I"/>
</dbReference>
<name>W9XR69_9EURO</name>
<sequence>MSLNFIPGSPVVVAAIVIAIFSGLYRLLQVGRRDPRMPPGPPTLPVLGNIHQIPRTGLFKQFREWAKQYGSVYSLKMGPANVIVLCDRRAVHDLLDKKSKIYSDRPESYVGDLLSHGDHIVVASATAEWREKRKVVAHNFSPKMLDEKHFKVQEAEATVLMENLLDDPEDFVKLVRRYTASAASCIVFGQRADKYEDFWGHTVYEVMEHFSSVMEPGSSPPVEIFPVLKWIPESMALWKRRAMDARRSMDAAWGEARARVEARRAKGIQRDCIIDHLLDEYNEKGWPFSQHAFNNLMGELVEGAADTTASQICTLIMAFALHPEVQVKARKEIDAVCGTDRSPRWTDFAEIPYVNAIVKEGMRWRPTSPTAIPHLLKQDDWYNGMLFPKGSIIYLASWAIHHDENIYKGEDDFNPDRYIGYTRLANDYAGSPDWEHRDHFGYGAGRRICPGIHLAERNMWRIAAKLLWAFEFSQAIDPQTQQPIPIDTHAYTPGTAQFPLPFQVQIKPRSQEHIQRIISEKNNALDFLTLYR</sequence>
<dbReference type="AlphaFoldDB" id="W9XR69"/>
<comment type="caution">
    <text evidence="9">The sequence shown here is derived from an EMBL/GenBank/DDBJ whole genome shotgun (WGS) entry which is preliminary data.</text>
</comment>
<dbReference type="InterPro" id="IPR036396">
    <property type="entry name" value="Cyt_P450_sf"/>
</dbReference>
<dbReference type="GO" id="GO:0020037">
    <property type="term" value="F:heme binding"/>
    <property type="evidence" value="ECO:0007669"/>
    <property type="project" value="InterPro"/>
</dbReference>
<dbReference type="RefSeq" id="XP_007735165.1">
    <property type="nucleotide sequence ID" value="XM_007736975.1"/>
</dbReference>
<keyword evidence="6" id="KW-0503">Monooxygenase</keyword>
<comment type="similarity">
    <text evidence="2">Belongs to the cytochrome P450 family.</text>
</comment>
<proteinExistence type="inferred from homology"/>
<evidence type="ECO:0000256" key="1">
    <source>
        <dbReference type="ARBA" id="ARBA00001971"/>
    </source>
</evidence>
<evidence type="ECO:0000256" key="2">
    <source>
        <dbReference type="ARBA" id="ARBA00010617"/>
    </source>
</evidence>
<dbReference type="EMBL" id="AMGY01000005">
    <property type="protein sequence ID" value="EXJ83042.1"/>
    <property type="molecule type" value="Genomic_DNA"/>
</dbReference>
<keyword evidence="3 7" id="KW-0479">Metal-binding</keyword>
<dbReference type="GO" id="GO:0016705">
    <property type="term" value="F:oxidoreductase activity, acting on paired donors, with incorporation or reduction of molecular oxygen"/>
    <property type="evidence" value="ECO:0007669"/>
    <property type="project" value="InterPro"/>
</dbReference>
<dbReference type="GO" id="GO:0004497">
    <property type="term" value="F:monooxygenase activity"/>
    <property type="evidence" value="ECO:0007669"/>
    <property type="project" value="UniProtKB-KW"/>
</dbReference>
<comment type="cofactor">
    <cofactor evidence="1 7">
        <name>heme</name>
        <dbReference type="ChEBI" id="CHEBI:30413"/>
    </cofactor>
</comment>
<feature type="transmembrane region" description="Helical" evidence="8">
    <location>
        <begin position="6"/>
        <end position="28"/>
    </location>
</feature>
<dbReference type="PANTHER" id="PTHR46300">
    <property type="entry name" value="P450, PUTATIVE (EUROFUNG)-RELATED-RELATED"/>
    <property type="match status" value="1"/>
</dbReference>
<dbReference type="eggNOG" id="KOG0156">
    <property type="taxonomic scope" value="Eukaryota"/>
</dbReference>
<protein>
    <recommendedName>
        <fullName evidence="11">Cytochrome P450 oxidoreductase</fullName>
    </recommendedName>
</protein>
<dbReference type="SUPFAM" id="SSF48264">
    <property type="entry name" value="Cytochrome P450"/>
    <property type="match status" value="1"/>
</dbReference>
<evidence type="ECO:0000256" key="3">
    <source>
        <dbReference type="ARBA" id="ARBA00022723"/>
    </source>
</evidence>
<evidence type="ECO:0000313" key="10">
    <source>
        <dbReference type="Proteomes" id="UP000019478"/>
    </source>
</evidence>
<dbReference type="HOGENOM" id="CLU_001570_2_1_1"/>